<dbReference type="Gene3D" id="3.40.50.300">
    <property type="entry name" value="P-loop containing nucleotide triphosphate hydrolases"/>
    <property type="match status" value="1"/>
</dbReference>
<dbReference type="EMBL" id="JASJQH010001659">
    <property type="protein sequence ID" value="KAK9760974.1"/>
    <property type="molecule type" value="Genomic_DNA"/>
</dbReference>
<dbReference type="Proteomes" id="UP001479436">
    <property type="component" value="Unassembled WGS sequence"/>
</dbReference>
<evidence type="ECO:0000256" key="1">
    <source>
        <dbReference type="ARBA" id="ARBA00022741"/>
    </source>
</evidence>
<dbReference type="InterPro" id="IPR013641">
    <property type="entry name" value="KTI12/PSTK"/>
</dbReference>
<dbReference type="InterPro" id="IPR027417">
    <property type="entry name" value="P-loop_NTPase"/>
</dbReference>
<dbReference type="Pfam" id="PF08433">
    <property type="entry name" value="KTI12"/>
    <property type="match status" value="1"/>
</dbReference>
<dbReference type="PANTHER" id="PTHR12435">
    <property type="match status" value="1"/>
</dbReference>
<dbReference type="SUPFAM" id="SSF52540">
    <property type="entry name" value="P-loop containing nucleoside triphosphate hydrolases"/>
    <property type="match status" value="1"/>
</dbReference>
<name>A0ABR2WHI8_9FUNG</name>
<keyword evidence="2" id="KW-0067">ATP-binding</keyword>
<proteinExistence type="inferred from homology"/>
<comment type="similarity">
    <text evidence="3">Belongs to the KTI12 family.</text>
</comment>
<evidence type="ECO:0000313" key="4">
    <source>
        <dbReference type="EMBL" id="KAK9760974.1"/>
    </source>
</evidence>
<gene>
    <name evidence="4" type="primary">KTI12_2</name>
    <name evidence="4" type="ORF">K7432_014483</name>
</gene>
<organism evidence="4 5">
    <name type="scientific">Basidiobolus ranarum</name>
    <dbReference type="NCBI Taxonomy" id="34480"/>
    <lineage>
        <taxon>Eukaryota</taxon>
        <taxon>Fungi</taxon>
        <taxon>Fungi incertae sedis</taxon>
        <taxon>Zoopagomycota</taxon>
        <taxon>Entomophthoromycotina</taxon>
        <taxon>Basidiobolomycetes</taxon>
        <taxon>Basidiobolales</taxon>
        <taxon>Basidiobolaceae</taxon>
        <taxon>Basidiobolus</taxon>
    </lineage>
</organism>
<evidence type="ECO:0000256" key="2">
    <source>
        <dbReference type="ARBA" id="ARBA00022840"/>
    </source>
</evidence>
<keyword evidence="1" id="KW-0547">Nucleotide-binding</keyword>
<protein>
    <submittedName>
        <fullName evidence="4">Kti12, chromatin associated</fullName>
    </submittedName>
</protein>
<evidence type="ECO:0000313" key="5">
    <source>
        <dbReference type="Proteomes" id="UP001479436"/>
    </source>
</evidence>
<reference evidence="4 5" key="1">
    <citation type="submission" date="2023-04" db="EMBL/GenBank/DDBJ databases">
        <title>Genome of Basidiobolus ranarum AG-B5.</title>
        <authorList>
            <person name="Stajich J.E."/>
            <person name="Carter-House D."/>
            <person name="Gryganskyi A."/>
        </authorList>
    </citation>
    <scope>NUCLEOTIDE SEQUENCE [LARGE SCALE GENOMIC DNA]</scope>
    <source>
        <strain evidence="4 5">AG-B5</strain>
    </source>
</reference>
<evidence type="ECO:0000256" key="3">
    <source>
        <dbReference type="ARBA" id="ARBA00025768"/>
    </source>
</evidence>
<sequence length="279" mass="31905">MPLIIISGIPSSGKTTRALEIKKFLQEKCEQEKKSFRIHLINDESLHVSKEAYRAAVEEKKARGALMSAIERVLTKDDIVIADAMNYIKGFRYQLYCIARSMGTPHCTVHCGVPTNEAKKWNSERPDGYEAQIFDELVTRYEEPEARNKWDSPLFTVLWDDPTVPAEEIWNALVLKKAPPPNLSTVSKPAIETNYLYELDKVTQDIVNAVLEEQKSNLGSYTVTIPNSTMKVKLPARSITLAELRRLRRQFVNINKMHTILDISRISELFVQYLNTNFS</sequence>
<accession>A0ABR2WHI8</accession>
<keyword evidence="5" id="KW-1185">Reference proteome</keyword>
<comment type="caution">
    <text evidence="4">The sequence shown here is derived from an EMBL/GenBank/DDBJ whole genome shotgun (WGS) entry which is preliminary data.</text>
</comment>